<gene>
    <name evidence="2" type="ORF">PSYMO_26454</name>
</gene>
<proteinExistence type="predicted"/>
<protein>
    <submittedName>
        <fullName evidence="2">Phage integrase family protein</fullName>
    </submittedName>
</protein>
<name>A0A656GGW7_PSEA0</name>
<reference evidence="2 3" key="1">
    <citation type="journal article" date="2011" name="PLoS Pathog.">
        <title>Dynamic evolution of pathogenicity revealed by sequencing and comparative genomics of 19 Pseudomonas syringae isolates.</title>
        <authorList>
            <person name="Baltrus D.A."/>
            <person name="Nishimura M.T."/>
            <person name="Romanchuk A."/>
            <person name="Chang J.H."/>
            <person name="Mukhtar M.S."/>
            <person name="Cherkis K."/>
            <person name="Roach J."/>
            <person name="Grant S.R."/>
            <person name="Jones C.D."/>
            <person name="Dangl J.L."/>
        </authorList>
    </citation>
    <scope>NUCLEOTIDE SEQUENCE [LARGE SCALE GENOMIC DNA]</scope>
    <source>
        <strain evidence="2 3">301020</strain>
    </source>
</reference>
<feature type="coiled-coil region" evidence="1">
    <location>
        <begin position="27"/>
        <end position="54"/>
    </location>
</feature>
<evidence type="ECO:0000256" key="1">
    <source>
        <dbReference type="SAM" id="Coils"/>
    </source>
</evidence>
<accession>A0A656GGW7</accession>
<organism evidence="2 3">
    <name type="scientific">Pseudomonas amygdali pv. mori str. 301020</name>
    <dbReference type="NCBI Taxonomy" id="629261"/>
    <lineage>
        <taxon>Bacteria</taxon>
        <taxon>Pseudomonadati</taxon>
        <taxon>Pseudomonadota</taxon>
        <taxon>Gammaproteobacteria</taxon>
        <taxon>Pseudomonadales</taxon>
        <taxon>Pseudomonadaceae</taxon>
        <taxon>Pseudomonas</taxon>
        <taxon>Pseudomonas amygdali</taxon>
    </lineage>
</organism>
<dbReference type="EMBL" id="AEAG01001037">
    <property type="protein sequence ID" value="EGH24799.1"/>
    <property type="molecule type" value="Genomic_DNA"/>
</dbReference>
<comment type="caution">
    <text evidence="2">The sequence shown here is derived from an EMBL/GenBank/DDBJ whole genome shotgun (WGS) entry which is preliminary data.</text>
</comment>
<sequence>MRFVIDRLDSQEYEANKAGVEFNSEDRDLKEMKVRKLQSELEGAAKKLDMLLCDIQAIGVLIRQCEALVNKKTAMDDQSNKPQLIIQSGNELSVGFEEVSVFQQLSEVCENAEIYESASADLAVAPRSQILDKMMVCNSLAPSMFNLPSAQQLKVGNQLVSLFVSRLKCWSKIDDVVEGRCLLSELDKGASISNDDFKALFASVEPIRLGEGE</sequence>
<dbReference type="AlphaFoldDB" id="A0A656GGW7"/>
<evidence type="ECO:0000313" key="3">
    <source>
        <dbReference type="Proteomes" id="UP000003465"/>
    </source>
</evidence>
<dbReference type="Proteomes" id="UP000003465">
    <property type="component" value="Unassembled WGS sequence"/>
</dbReference>
<keyword evidence="1" id="KW-0175">Coiled coil</keyword>
<evidence type="ECO:0000313" key="2">
    <source>
        <dbReference type="EMBL" id="EGH24799.1"/>
    </source>
</evidence>